<comment type="caution">
    <text evidence="1">The sequence shown here is derived from an EMBL/GenBank/DDBJ whole genome shotgun (WGS) entry which is preliminary data.</text>
</comment>
<name>A0ABQ4ZDK4_9ASTR</name>
<gene>
    <name evidence="1" type="ORF">Tco_0770553</name>
</gene>
<proteinExistence type="predicted"/>
<dbReference type="Proteomes" id="UP001151760">
    <property type="component" value="Unassembled WGS sequence"/>
</dbReference>
<evidence type="ECO:0000313" key="1">
    <source>
        <dbReference type="EMBL" id="GJS87917.1"/>
    </source>
</evidence>
<keyword evidence="2" id="KW-1185">Reference proteome</keyword>
<accession>A0ABQ4ZDK4</accession>
<sequence>MPPKRTSTSETPAITLDAIRQLIADFTAALEAQTAAMASASNPNRNTNLTGTPVVKTGNYKEFINCQPFYFNAMGIGKLIKSHGSDLKGFDEQKLAVLCSEYGTKHRENLWNFHRGMPQSFEGERYCFKNYDSGRSTNIVLANGPNNKA</sequence>
<organism evidence="1 2">
    <name type="scientific">Tanacetum coccineum</name>
    <dbReference type="NCBI Taxonomy" id="301880"/>
    <lineage>
        <taxon>Eukaryota</taxon>
        <taxon>Viridiplantae</taxon>
        <taxon>Streptophyta</taxon>
        <taxon>Embryophyta</taxon>
        <taxon>Tracheophyta</taxon>
        <taxon>Spermatophyta</taxon>
        <taxon>Magnoliopsida</taxon>
        <taxon>eudicotyledons</taxon>
        <taxon>Gunneridae</taxon>
        <taxon>Pentapetalae</taxon>
        <taxon>asterids</taxon>
        <taxon>campanulids</taxon>
        <taxon>Asterales</taxon>
        <taxon>Asteraceae</taxon>
        <taxon>Asteroideae</taxon>
        <taxon>Anthemideae</taxon>
        <taxon>Anthemidinae</taxon>
        <taxon>Tanacetum</taxon>
    </lineage>
</organism>
<evidence type="ECO:0008006" key="3">
    <source>
        <dbReference type="Google" id="ProtNLM"/>
    </source>
</evidence>
<protein>
    <recommendedName>
        <fullName evidence="3">Reverse transcriptase domain-containing protein</fullName>
    </recommendedName>
</protein>
<dbReference type="EMBL" id="BQNB010011235">
    <property type="protein sequence ID" value="GJS87917.1"/>
    <property type="molecule type" value="Genomic_DNA"/>
</dbReference>
<evidence type="ECO:0000313" key="2">
    <source>
        <dbReference type="Proteomes" id="UP001151760"/>
    </source>
</evidence>
<reference evidence="1" key="2">
    <citation type="submission" date="2022-01" db="EMBL/GenBank/DDBJ databases">
        <authorList>
            <person name="Yamashiro T."/>
            <person name="Shiraishi A."/>
            <person name="Satake H."/>
            <person name="Nakayama K."/>
        </authorList>
    </citation>
    <scope>NUCLEOTIDE SEQUENCE</scope>
</reference>
<reference evidence="1" key="1">
    <citation type="journal article" date="2022" name="Int. J. Mol. Sci.">
        <title>Draft Genome of Tanacetum Coccineum: Genomic Comparison of Closely Related Tanacetum-Family Plants.</title>
        <authorList>
            <person name="Yamashiro T."/>
            <person name="Shiraishi A."/>
            <person name="Nakayama K."/>
            <person name="Satake H."/>
        </authorList>
    </citation>
    <scope>NUCLEOTIDE SEQUENCE</scope>
</reference>